<reference evidence="8" key="1">
    <citation type="submission" date="2025-08" db="UniProtKB">
        <authorList>
            <consortium name="Ensembl"/>
        </authorList>
    </citation>
    <scope>IDENTIFICATION</scope>
</reference>
<dbReference type="GO" id="GO:0031410">
    <property type="term" value="C:cytoplasmic vesicle"/>
    <property type="evidence" value="ECO:0007669"/>
    <property type="project" value="UniProtKB-KW"/>
</dbReference>
<evidence type="ECO:0000256" key="4">
    <source>
        <dbReference type="ARBA" id="ARBA00023136"/>
    </source>
</evidence>
<name>A0A8C2LE32_CRIGR</name>
<dbReference type="Pfam" id="PF09446">
    <property type="entry name" value="VMA21"/>
    <property type="match status" value="1"/>
</dbReference>
<dbReference type="PANTHER" id="PTHR31792:SF3">
    <property type="entry name" value="VACUOLAR ATPASE ASSEMBLY INTEGRAL MEMBRANE PROTEIN VMA21"/>
    <property type="match status" value="1"/>
</dbReference>
<evidence type="ECO:0000256" key="7">
    <source>
        <dbReference type="SAM" id="Phobius"/>
    </source>
</evidence>
<evidence type="ECO:0000256" key="5">
    <source>
        <dbReference type="ARBA" id="ARBA00023329"/>
    </source>
</evidence>
<feature type="region of interest" description="Disordered" evidence="6">
    <location>
        <begin position="1"/>
        <end position="22"/>
    </location>
</feature>
<evidence type="ECO:0000313" key="9">
    <source>
        <dbReference type="Proteomes" id="UP000694386"/>
    </source>
</evidence>
<sequence length="106" mass="11805">MPRSHRPPPPAPRAPSANAAEPKSDGVLAMTFKIFLLFAGLMVKVPVGLYFSCKLLLFQSLMLMSPEDSAFYATIVSVVGLHVVLAIFIFIMWKEGLPQWRENKND</sequence>
<keyword evidence="3 7" id="KW-1133">Transmembrane helix</keyword>
<feature type="transmembrane region" description="Helical" evidence="7">
    <location>
        <begin position="34"/>
        <end position="58"/>
    </location>
</feature>
<keyword evidence="5" id="KW-0968">Cytoplasmic vesicle</keyword>
<feature type="transmembrane region" description="Helical" evidence="7">
    <location>
        <begin position="70"/>
        <end position="93"/>
    </location>
</feature>
<dbReference type="OMA" id="FVFIVWK"/>
<dbReference type="GO" id="GO:0005789">
    <property type="term" value="C:endoplasmic reticulum membrane"/>
    <property type="evidence" value="ECO:0007669"/>
    <property type="project" value="TreeGrafter"/>
</dbReference>
<evidence type="ECO:0000313" key="8">
    <source>
        <dbReference type="Ensembl" id="ENSCGRP00001002906.1"/>
    </source>
</evidence>
<keyword evidence="2" id="KW-0256">Endoplasmic reticulum</keyword>
<dbReference type="Proteomes" id="UP000694386">
    <property type="component" value="Unplaced"/>
</dbReference>
<evidence type="ECO:0008006" key="10">
    <source>
        <dbReference type="Google" id="ProtNLM"/>
    </source>
</evidence>
<dbReference type="GO" id="GO:0070072">
    <property type="term" value="P:vacuolar proton-transporting V-type ATPase complex assembly"/>
    <property type="evidence" value="ECO:0007669"/>
    <property type="project" value="InterPro"/>
</dbReference>
<dbReference type="Ensembl" id="ENSCGRT00001004037.1">
    <property type="protein sequence ID" value="ENSCGRP00001002906.1"/>
    <property type="gene ID" value="ENSCGRG00001003364.1"/>
</dbReference>
<dbReference type="PANTHER" id="PTHR31792">
    <property type="entry name" value="VACUOLAR ATPASE ASSEMBLY INTEGRAL MEMBRANE PROTEIN VMA21"/>
    <property type="match status" value="1"/>
</dbReference>
<organism evidence="8 9">
    <name type="scientific">Cricetulus griseus</name>
    <name type="common">Chinese hamster</name>
    <name type="synonym">Cricetulus barabensis griseus</name>
    <dbReference type="NCBI Taxonomy" id="10029"/>
    <lineage>
        <taxon>Eukaryota</taxon>
        <taxon>Metazoa</taxon>
        <taxon>Chordata</taxon>
        <taxon>Craniata</taxon>
        <taxon>Vertebrata</taxon>
        <taxon>Euteleostomi</taxon>
        <taxon>Mammalia</taxon>
        <taxon>Eutheria</taxon>
        <taxon>Euarchontoglires</taxon>
        <taxon>Glires</taxon>
        <taxon>Rodentia</taxon>
        <taxon>Myomorpha</taxon>
        <taxon>Muroidea</taxon>
        <taxon>Cricetidae</taxon>
        <taxon>Cricetinae</taxon>
        <taxon>Cricetulus</taxon>
    </lineage>
</organism>
<evidence type="ECO:0000256" key="3">
    <source>
        <dbReference type="ARBA" id="ARBA00022989"/>
    </source>
</evidence>
<proteinExistence type="predicted"/>
<accession>A0A8C2LE32</accession>
<evidence type="ECO:0000256" key="2">
    <source>
        <dbReference type="ARBA" id="ARBA00022824"/>
    </source>
</evidence>
<dbReference type="AlphaFoldDB" id="A0A8C2LE32"/>
<dbReference type="InterPro" id="IPR019013">
    <property type="entry name" value="Vma21"/>
</dbReference>
<keyword evidence="4 7" id="KW-0472">Membrane</keyword>
<reference evidence="8" key="2">
    <citation type="submission" date="2025-09" db="UniProtKB">
        <authorList>
            <consortium name="Ensembl"/>
        </authorList>
    </citation>
    <scope>IDENTIFICATION</scope>
</reference>
<keyword evidence="1 7" id="KW-0812">Transmembrane</keyword>
<evidence type="ECO:0000256" key="6">
    <source>
        <dbReference type="SAM" id="MobiDB-lite"/>
    </source>
</evidence>
<evidence type="ECO:0000256" key="1">
    <source>
        <dbReference type="ARBA" id="ARBA00022692"/>
    </source>
</evidence>
<protein>
    <recommendedName>
        <fullName evidence="10">Vacuolar ATPase assembly integral membrane protein vma21</fullName>
    </recommendedName>
</protein>